<evidence type="ECO:0000313" key="2">
    <source>
        <dbReference type="Proteomes" id="UP000233469"/>
    </source>
</evidence>
<proteinExistence type="predicted"/>
<feature type="non-terminal residue" evidence="1">
    <location>
        <position position="51"/>
    </location>
</feature>
<accession>A0A2N1MP33</accession>
<reference evidence="1 2" key="1">
    <citation type="submission" date="2016-04" db="EMBL/GenBank/DDBJ databases">
        <title>Genome analyses suggest a sexual origin of heterokaryosis in a supposedly ancient asexual fungus.</title>
        <authorList>
            <person name="Ropars J."/>
            <person name="Sedzielewska K."/>
            <person name="Noel J."/>
            <person name="Charron P."/>
            <person name="Farinelli L."/>
            <person name="Marton T."/>
            <person name="Kruger M."/>
            <person name="Pelin A."/>
            <person name="Brachmann A."/>
            <person name="Corradi N."/>
        </authorList>
    </citation>
    <scope>NUCLEOTIDE SEQUENCE [LARGE SCALE GENOMIC DNA]</scope>
    <source>
        <strain evidence="1 2">C2</strain>
    </source>
</reference>
<comment type="caution">
    <text evidence="1">The sequence shown here is derived from an EMBL/GenBank/DDBJ whole genome shotgun (WGS) entry which is preliminary data.</text>
</comment>
<gene>
    <name evidence="1" type="ORF">RhiirC2_758343</name>
</gene>
<protein>
    <submittedName>
        <fullName evidence="1">Uncharacterized protein</fullName>
    </submittedName>
</protein>
<organism evidence="1 2">
    <name type="scientific">Rhizophagus irregularis</name>
    <dbReference type="NCBI Taxonomy" id="588596"/>
    <lineage>
        <taxon>Eukaryota</taxon>
        <taxon>Fungi</taxon>
        <taxon>Fungi incertae sedis</taxon>
        <taxon>Mucoromycota</taxon>
        <taxon>Glomeromycotina</taxon>
        <taxon>Glomeromycetes</taxon>
        <taxon>Glomerales</taxon>
        <taxon>Glomeraceae</taxon>
        <taxon>Rhizophagus</taxon>
    </lineage>
</organism>
<dbReference type="EMBL" id="LLXL01001668">
    <property type="protein sequence ID" value="PKK63368.1"/>
    <property type="molecule type" value="Genomic_DNA"/>
</dbReference>
<evidence type="ECO:0000313" key="1">
    <source>
        <dbReference type="EMBL" id="PKK63368.1"/>
    </source>
</evidence>
<sequence length="51" mass="5956">MLAKDMYNELLKFVESGELEAEDVPKITTIQNWISTYARTFKEQATENMVK</sequence>
<dbReference type="AlphaFoldDB" id="A0A2N1MP33"/>
<reference evidence="1 2" key="2">
    <citation type="submission" date="2017-10" db="EMBL/GenBank/DDBJ databases">
        <title>Extensive intraspecific genome diversity in a model arbuscular mycorrhizal fungus.</title>
        <authorList>
            <person name="Chen E.C.H."/>
            <person name="Morin E."/>
            <person name="Baudet D."/>
            <person name="Noel J."/>
            <person name="Ndikumana S."/>
            <person name="Charron P."/>
            <person name="St-Onge C."/>
            <person name="Giorgi J."/>
            <person name="Grigoriev I.V."/>
            <person name="Roux C."/>
            <person name="Martin F.M."/>
            <person name="Corradi N."/>
        </authorList>
    </citation>
    <scope>NUCLEOTIDE SEQUENCE [LARGE SCALE GENOMIC DNA]</scope>
    <source>
        <strain evidence="1 2">C2</strain>
    </source>
</reference>
<name>A0A2N1MP33_9GLOM</name>
<dbReference type="Proteomes" id="UP000233469">
    <property type="component" value="Unassembled WGS sequence"/>
</dbReference>